<gene>
    <name evidence="1" type="ORF">EVOR1521_LOCUS10861</name>
</gene>
<accession>A0AA36IAD7</accession>
<organism evidence="1 2">
    <name type="scientific">Effrenium voratum</name>
    <dbReference type="NCBI Taxonomy" id="2562239"/>
    <lineage>
        <taxon>Eukaryota</taxon>
        <taxon>Sar</taxon>
        <taxon>Alveolata</taxon>
        <taxon>Dinophyceae</taxon>
        <taxon>Suessiales</taxon>
        <taxon>Symbiodiniaceae</taxon>
        <taxon>Effrenium</taxon>
    </lineage>
</organism>
<proteinExistence type="predicted"/>
<comment type="caution">
    <text evidence="1">The sequence shown here is derived from an EMBL/GenBank/DDBJ whole genome shotgun (WGS) entry which is preliminary data.</text>
</comment>
<evidence type="ECO:0000313" key="2">
    <source>
        <dbReference type="Proteomes" id="UP001178507"/>
    </source>
</evidence>
<protein>
    <submittedName>
        <fullName evidence="1">Uncharacterized protein</fullName>
    </submittedName>
</protein>
<name>A0AA36IAD7_9DINO</name>
<keyword evidence="2" id="KW-1185">Reference proteome</keyword>
<sequence>MGRPLRSGVDGFNACELNFGKTCADAVFNRDFLMMTKSVNLSRATAAHDHAVCLHNGWLNASVRALQHDFDGLKGAAKSFCDQEMSFSASFADYLVRFLRSRPWHPGAVPSAEDARWLGRFSCLMGTAACDMAHCAYSFCEADGKFGLYEECDGWDPVKGMPHA</sequence>
<evidence type="ECO:0000313" key="1">
    <source>
        <dbReference type="EMBL" id="CAJ1383874.1"/>
    </source>
</evidence>
<dbReference type="AlphaFoldDB" id="A0AA36IAD7"/>
<reference evidence="1" key="1">
    <citation type="submission" date="2023-08" db="EMBL/GenBank/DDBJ databases">
        <authorList>
            <person name="Chen Y."/>
            <person name="Shah S."/>
            <person name="Dougan E. K."/>
            <person name="Thang M."/>
            <person name="Chan C."/>
        </authorList>
    </citation>
    <scope>NUCLEOTIDE SEQUENCE</scope>
</reference>
<dbReference type="Proteomes" id="UP001178507">
    <property type="component" value="Unassembled WGS sequence"/>
</dbReference>
<dbReference type="EMBL" id="CAUJNA010001057">
    <property type="protein sequence ID" value="CAJ1383874.1"/>
    <property type="molecule type" value="Genomic_DNA"/>
</dbReference>